<sequence length="329" mass="34182">MGYLALQSSMRVHATSTAPLDTALQSSMRMHAASTAPLDTALSSSMRVHAASTAPLDTALQSSMRVHAAPTALLDTALQSGMRVHAASTATLDTALQSGMDVHTTPTAPPDAALQSGMRVPAASTAPLATALQSGRDVCTPHLQRRRMQHCSLAGMCARRTYSAAGCSTAVWQGCVHAAPTAPPDAALQSGRDVCTPHLQRRRMQHCSLAGMCARRTYSAAGCSTAVWQGCVHAAPTAPPDAALQSGRDVCTPHLQRRRMQHCSLAGMCARRTYSAAGCSTAVWQGCVHAAPTAPPDAALQSGMRVHAASTATLDTALQSGMDVCTPHL</sequence>
<gene>
    <name evidence="1" type="ORF">I79_008008</name>
</gene>
<protein>
    <submittedName>
        <fullName evidence="1">Uncharacterized protein</fullName>
    </submittedName>
</protein>
<dbReference type="EMBL" id="JH000275">
    <property type="protein sequence ID" value="EGV98094.1"/>
    <property type="molecule type" value="Genomic_DNA"/>
</dbReference>
<accession>G3HC58</accession>
<evidence type="ECO:0000313" key="2">
    <source>
        <dbReference type="Proteomes" id="UP000001075"/>
    </source>
</evidence>
<organism evidence="1 2">
    <name type="scientific">Cricetulus griseus</name>
    <name type="common">Chinese hamster</name>
    <name type="synonym">Cricetulus barabensis griseus</name>
    <dbReference type="NCBI Taxonomy" id="10029"/>
    <lineage>
        <taxon>Eukaryota</taxon>
        <taxon>Metazoa</taxon>
        <taxon>Chordata</taxon>
        <taxon>Craniata</taxon>
        <taxon>Vertebrata</taxon>
        <taxon>Euteleostomi</taxon>
        <taxon>Mammalia</taxon>
        <taxon>Eutheria</taxon>
        <taxon>Euarchontoglires</taxon>
        <taxon>Glires</taxon>
        <taxon>Rodentia</taxon>
        <taxon>Myomorpha</taxon>
        <taxon>Muroidea</taxon>
        <taxon>Cricetidae</taxon>
        <taxon>Cricetinae</taxon>
        <taxon>Cricetulus</taxon>
    </lineage>
</organism>
<dbReference type="Proteomes" id="UP000001075">
    <property type="component" value="Unassembled WGS sequence"/>
</dbReference>
<proteinExistence type="predicted"/>
<dbReference type="AlphaFoldDB" id="G3HC58"/>
<evidence type="ECO:0000313" key="1">
    <source>
        <dbReference type="EMBL" id="EGV98094.1"/>
    </source>
</evidence>
<reference evidence="2" key="1">
    <citation type="journal article" date="2011" name="Nat. Biotechnol.">
        <title>The genomic sequence of the Chinese hamster ovary (CHO)-K1 cell line.</title>
        <authorList>
            <person name="Xu X."/>
            <person name="Nagarajan H."/>
            <person name="Lewis N.E."/>
            <person name="Pan S."/>
            <person name="Cai Z."/>
            <person name="Liu X."/>
            <person name="Chen W."/>
            <person name="Xie M."/>
            <person name="Wang W."/>
            <person name="Hammond S."/>
            <person name="Andersen M.R."/>
            <person name="Neff N."/>
            <person name="Passarelli B."/>
            <person name="Koh W."/>
            <person name="Fan H.C."/>
            <person name="Wang J."/>
            <person name="Gui Y."/>
            <person name="Lee K.H."/>
            <person name="Betenbaugh M.J."/>
            <person name="Quake S.R."/>
            <person name="Famili I."/>
            <person name="Palsson B.O."/>
            <person name="Wang J."/>
        </authorList>
    </citation>
    <scope>NUCLEOTIDE SEQUENCE [LARGE SCALE GENOMIC DNA]</scope>
    <source>
        <strain evidence="2">CHO K1 cell line</strain>
    </source>
</reference>
<dbReference type="InParanoid" id="G3HC58"/>
<name>G3HC58_CRIGR</name>